<dbReference type="GO" id="GO:0009276">
    <property type="term" value="C:Gram-negative-bacterium-type cell wall"/>
    <property type="evidence" value="ECO:0007669"/>
    <property type="project" value="InterPro"/>
</dbReference>
<feature type="short sequence motif" description="HXXXXD motif" evidence="6">
    <location>
        <begin position="142"/>
        <end position="147"/>
    </location>
</feature>
<dbReference type="PANTHER" id="PTHR30606:SF4">
    <property type="entry name" value="LIPID A BIOSYNTHESIS MYRISTOYLTRANSFERASE"/>
    <property type="match status" value="1"/>
</dbReference>
<evidence type="ECO:0000256" key="2">
    <source>
        <dbReference type="ARBA" id="ARBA00022519"/>
    </source>
</evidence>
<comment type="subcellular location">
    <subcellularLocation>
        <location evidence="6">Cell inner membrane</location>
        <topology evidence="6">Single-pass membrane protein</topology>
    </subcellularLocation>
</comment>
<comment type="similarity">
    <text evidence="6">Belongs to the LpxL/LpxM/LpxP family. LpxM subfamily.</text>
</comment>
<organism evidence="7 8">
    <name type="scientific">Vibrio owensii CAIM 1854 = LMG 25443</name>
    <dbReference type="NCBI Taxonomy" id="1229493"/>
    <lineage>
        <taxon>Bacteria</taxon>
        <taxon>Pseudomonadati</taxon>
        <taxon>Pseudomonadota</taxon>
        <taxon>Gammaproteobacteria</taxon>
        <taxon>Vibrionales</taxon>
        <taxon>Vibrionaceae</taxon>
        <taxon>Vibrio</taxon>
    </lineage>
</organism>
<evidence type="ECO:0000313" key="7">
    <source>
        <dbReference type="EMBL" id="KIF50417.1"/>
    </source>
</evidence>
<dbReference type="CDD" id="cd07984">
    <property type="entry name" value="LPLAT_LABLAT-like"/>
    <property type="match status" value="1"/>
</dbReference>
<dbReference type="PANTHER" id="PTHR30606">
    <property type="entry name" value="LIPID A BIOSYNTHESIS LAUROYL ACYLTRANSFERASE"/>
    <property type="match status" value="1"/>
</dbReference>
<dbReference type="UniPathway" id="UPA00030"/>
<keyword evidence="1 6" id="KW-1003">Cell membrane</keyword>
<comment type="pathway">
    <text evidence="6">Bacterial outer membrane biogenesis; lipopolysaccharide biosynthesis.</text>
</comment>
<keyword evidence="5 6" id="KW-0012">Acyltransferase</keyword>
<evidence type="ECO:0000256" key="1">
    <source>
        <dbReference type="ARBA" id="ARBA00022475"/>
    </source>
</evidence>
<dbReference type="RefSeq" id="WP_020195855.1">
    <property type="nucleotide sequence ID" value="NZ_BAOH01000032.1"/>
</dbReference>
<dbReference type="PATRIC" id="fig|1229493.5.peg.4579"/>
<dbReference type="Proteomes" id="UP000031586">
    <property type="component" value="Unassembled WGS sequence"/>
</dbReference>
<keyword evidence="2 6" id="KW-0997">Cell inner membrane</keyword>
<dbReference type="GO" id="GO:0016747">
    <property type="term" value="F:acyltransferase activity, transferring groups other than amino-acyl groups"/>
    <property type="evidence" value="ECO:0007669"/>
    <property type="project" value="InterPro"/>
</dbReference>
<dbReference type="InterPro" id="IPR004960">
    <property type="entry name" value="LipA_acyltrans"/>
</dbReference>
<dbReference type="EC" id="2.3.1.243" evidence="6"/>
<feature type="transmembrane region" description="Helical" evidence="6">
    <location>
        <begin position="27"/>
        <end position="46"/>
    </location>
</feature>
<dbReference type="GO" id="GO:0009103">
    <property type="term" value="P:lipopolysaccharide biosynthetic process"/>
    <property type="evidence" value="ECO:0007669"/>
    <property type="project" value="UniProtKB-UniRule"/>
</dbReference>
<keyword evidence="4 6" id="KW-0472">Membrane</keyword>
<dbReference type="EMBL" id="JPRD01000053">
    <property type="protein sequence ID" value="KIF50417.1"/>
    <property type="molecule type" value="Genomic_DNA"/>
</dbReference>
<sequence>MTNQRDDFDPKAYNPEFERHFLAPKYWGTWIGVALSLPLALLPLGVQKWLAKAIAKKLAKSHKGPAHRARVNFELCFPEKSFEEREALIEKTLYTAALFFFRFSLLSLRSSKWLQQRCQIRGLDILQKHIDNDEKVILMVPHSWAIDIPAVLLASMGMPVSAMAKKQKNEVADWLMHEQRVQYGGRVYERSGGVKPFLKSVRDGYIGYYLPDQDHGPEHSVFVDFFATRKATLPGLGKIAKLSRAKVLPMFASMNTEDGTFDIEILPAFELDKGEEQDARTCNQAIEYFVANKPEQYMWVLQLLHSQEDGNNYYNLFKPRYNTDWQISK</sequence>
<keyword evidence="6" id="KW-1133">Transmembrane helix</keyword>
<evidence type="ECO:0000256" key="4">
    <source>
        <dbReference type="ARBA" id="ARBA00023136"/>
    </source>
</evidence>
<dbReference type="PIRSF" id="PIRSF026649">
    <property type="entry name" value="MsbB"/>
    <property type="match status" value="1"/>
</dbReference>
<protein>
    <recommendedName>
        <fullName evidence="6">Lipid A biosynthesis acyltransferase</fullName>
        <ecNumber evidence="6">2.3.1.243</ecNumber>
    </recommendedName>
    <alternativeName>
        <fullName evidence="6">Kdo(2)-lauroyl-lipid IV(A) acyltransferase</fullName>
    </alternativeName>
</protein>
<dbReference type="GO" id="GO:0005886">
    <property type="term" value="C:plasma membrane"/>
    <property type="evidence" value="ECO:0007669"/>
    <property type="project" value="UniProtKB-SubCell"/>
</dbReference>
<dbReference type="UniPathway" id="UPA00360">
    <property type="reaction ID" value="UER00486"/>
</dbReference>
<evidence type="ECO:0000313" key="8">
    <source>
        <dbReference type="Proteomes" id="UP000031586"/>
    </source>
</evidence>
<comment type="catalytic activity">
    <reaction evidence="6">
        <text>an alpha-Kdo-(2-&gt;4)-alpha-Kdo-(2-&gt;6)-(acyl)-lipid IVA + a fatty acyl-[ACP] = an alpha-Kdo-(2-&gt;4)-alpha-Kdo-(2-&gt;6)-lipid A + holo-[ACP]</text>
        <dbReference type="Rhea" id="RHEA:69400"/>
        <dbReference type="Rhea" id="RHEA-COMP:9685"/>
        <dbReference type="Rhea" id="RHEA-COMP:14125"/>
        <dbReference type="ChEBI" id="CHEBI:64479"/>
        <dbReference type="ChEBI" id="CHEBI:138651"/>
        <dbReference type="ChEBI" id="CHEBI:176430"/>
        <dbReference type="ChEBI" id="CHEBI:176431"/>
        <dbReference type="EC" id="2.3.1.243"/>
    </reaction>
</comment>
<dbReference type="NCBIfam" id="TIGR02208">
    <property type="entry name" value="lipid_A_msbB"/>
    <property type="match status" value="1"/>
</dbReference>
<accession>A0A0C1W1V6</accession>
<evidence type="ECO:0000256" key="3">
    <source>
        <dbReference type="ARBA" id="ARBA00022679"/>
    </source>
</evidence>
<evidence type="ECO:0000256" key="5">
    <source>
        <dbReference type="ARBA" id="ARBA00023315"/>
    </source>
</evidence>
<keyword evidence="6" id="KW-0812">Transmembrane</keyword>
<proteinExistence type="inferred from homology"/>
<dbReference type="HAMAP" id="MF_01944">
    <property type="entry name" value="Lipid_A_LpxM"/>
    <property type="match status" value="1"/>
</dbReference>
<keyword evidence="6" id="KW-0448">Lipopolysaccharide biosynthesis</keyword>
<dbReference type="Pfam" id="PF03279">
    <property type="entry name" value="Lip_A_acyltrans"/>
    <property type="match status" value="1"/>
</dbReference>
<dbReference type="InterPro" id="IPR011921">
    <property type="entry name" value="Lipid_A_MsbB"/>
</dbReference>
<comment type="function">
    <text evidence="6">Catalyzes the transfer of an acyl chain from an acyl-[acyl-carrier-protein] (ACP) to a Kdo(2)-(acyl)-lipid IV(A) to form a Kdo(2)-lipid A.</text>
</comment>
<reference evidence="7 8" key="1">
    <citation type="submission" date="2014-07" db="EMBL/GenBank/DDBJ databases">
        <title>Unique and conserved regions in Vibrio harveyi and related species in comparison with the shrimp pathogen Vibrio harveyi CAIM 1792.</title>
        <authorList>
            <person name="Espinoza-Valles I."/>
            <person name="Vora G."/>
            <person name="Leekitcharoenphon P."/>
            <person name="Ussery D."/>
            <person name="Hoj L."/>
            <person name="Gomez-Gil B."/>
        </authorList>
    </citation>
    <scope>NUCLEOTIDE SEQUENCE [LARGE SCALE GENOMIC DNA]</scope>
    <source>
        <strain evidence="8">CAIM 1854 / LMG 25443</strain>
    </source>
</reference>
<dbReference type="NCBIfam" id="NF006507">
    <property type="entry name" value="PRK08943.1"/>
    <property type="match status" value="1"/>
</dbReference>
<gene>
    <name evidence="6" type="primary">lpxM</name>
    <name evidence="7" type="ORF">H735_25050</name>
</gene>
<dbReference type="AlphaFoldDB" id="A0A0C1W1V6"/>
<dbReference type="GO" id="GO:0036104">
    <property type="term" value="P:Kdo2-lipid A biosynthetic process"/>
    <property type="evidence" value="ECO:0007669"/>
    <property type="project" value="UniProtKB-UniRule"/>
</dbReference>
<name>A0A0C1W1V6_9VIBR</name>
<comment type="caution">
    <text evidence="7">The sequence shown here is derived from an EMBL/GenBank/DDBJ whole genome shotgun (WGS) entry which is preliminary data.</text>
</comment>
<comment type="pathway">
    <text evidence="6">Glycolipid biosynthesis; KDO(2)-lipid A biosynthesis; KDO(2)-lipid A from CMP-3-deoxy-D-manno-octulosonate and lipid IV(A): step 4/4.</text>
</comment>
<keyword evidence="3 6" id="KW-0808">Transferase</keyword>
<evidence type="ECO:0000256" key="6">
    <source>
        <dbReference type="HAMAP-Rule" id="MF_01944"/>
    </source>
</evidence>